<dbReference type="InterPro" id="IPR057527">
    <property type="entry name" value="HVO_A0261-like_N"/>
</dbReference>
<dbReference type="InterPro" id="IPR036390">
    <property type="entry name" value="WH_DNA-bd_sf"/>
</dbReference>
<dbReference type="Gene3D" id="1.10.10.10">
    <property type="entry name" value="Winged helix-like DNA-binding domain superfamily/Winged helix DNA-binding domain"/>
    <property type="match status" value="1"/>
</dbReference>
<evidence type="ECO:0000313" key="3">
    <source>
        <dbReference type="EMBL" id="NLV12137.1"/>
    </source>
</evidence>
<comment type="caution">
    <text evidence="3">The sequence shown here is derived from an EMBL/GenBank/DDBJ whole genome shotgun (WGS) entry which is preliminary data.</text>
</comment>
<accession>A0A847UIR5</accession>
<organism evidence="3 4">
    <name type="scientific">Haloarcula argentinensis</name>
    <dbReference type="NCBI Taxonomy" id="43776"/>
    <lineage>
        <taxon>Archaea</taxon>
        <taxon>Methanobacteriati</taxon>
        <taxon>Methanobacteriota</taxon>
        <taxon>Stenosarchaea group</taxon>
        <taxon>Halobacteria</taxon>
        <taxon>Halobacteriales</taxon>
        <taxon>Haloarculaceae</taxon>
        <taxon>Haloarcula</taxon>
    </lineage>
</organism>
<dbReference type="AlphaFoldDB" id="A0A847UIR5"/>
<proteinExistence type="predicted"/>
<dbReference type="InterPro" id="IPR013561">
    <property type="entry name" value="FilR1_middle_dom"/>
</dbReference>
<dbReference type="CDD" id="cd00090">
    <property type="entry name" value="HTH_ARSR"/>
    <property type="match status" value="1"/>
</dbReference>
<feature type="domain" description="HVO-A0261-like N-terminal" evidence="2">
    <location>
        <begin position="10"/>
        <end position="87"/>
    </location>
</feature>
<dbReference type="RefSeq" id="WP_170095804.1">
    <property type="nucleotide sequence ID" value="NZ_WOWA01000002.1"/>
</dbReference>
<dbReference type="Pfam" id="PF25213">
    <property type="entry name" value="HVO_A0261_N"/>
    <property type="match status" value="1"/>
</dbReference>
<dbReference type="SUPFAM" id="SSF46785">
    <property type="entry name" value="Winged helix' DNA-binding domain"/>
    <property type="match status" value="1"/>
</dbReference>
<dbReference type="Proteomes" id="UP000641625">
    <property type="component" value="Unassembled WGS sequence"/>
</dbReference>
<protein>
    <submittedName>
        <fullName evidence="3">Uncharacterized protein</fullName>
    </submittedName>
</protein>
<evidence type="ECO:0000259" key="1">
    <source>
        <dbReference type="Pfam" id="PF08350"/>
    </source>
</evidence>
<name>A0A847UIR5_HALAR</name>
<dbReference type="Pfam" id="PF08350">
    <property type="entry name" value="FilR1_middle"/>
    <property type="match status" value="1"/>
</dbReference>
<sequence length="265" mass="30216">MAPPSPSIEEFIPEVHQRVDFFEFLSNSSASQKELNRELDRSQSTIYRGLNSMEEYGLIEKRDDKYQLTPFGVLIFDEYRRFSETIKSLLQNREVFDTTQPINTVLHPSLFQGAKILSTNNHMVEEIYEKLQSSISEASHLYGVAPTIFPNQIDLHLEKTTADELAAEFILPLSAIEYLQSNFNGKLETLQNSDNFSIRVSQETPPIGLITILEPSKKVVIVIHDEIGTIRGLVISENPESITWGKSTYQNFREDSINFESYATS</sequence>
<dbReference type="EMBL" id="WOWA01000002">
    <property type="protein sequence ID" value="NLV12137.1"/>
    <property type="molecule type" value="Genomic_DNA"/>
</dbReference>
<evidence type="ECO:0000313" key="4">
    <source>
        <dbReference type="Proteomes" id="UP000641625"/>
    </source>
</evidence>
<dbReference type="InterPro" id="IPR036388">
    <property type="entry name" value="WH-like_DNA-bd_sf"/>
</dbReference>
<gene>
    <name evidence="3" type="ORF">GOC77_02415</name>
</gene>
<reference evidence="3" key="1">
    <citation type="submission" date="2019-12" db="EMBL/GenBank/DDBJ databases">
        <title>Whole genome sequencing of Haloarcula argentinensis strain pws5.</title>
        <authorList>
            <person name="Verma D.K."/>
            <person name="Gopal K."/>
            <person name="Prasad E.S."/>
        </authorList>
    </citation>
    <scope>NUCLEOTIDE SEQUENCE</scope>
    <source>
        <strain evidence="3">Pws5</strain>
    </source>
</reference>
<evidence type="ECO:0000259" key="2">
    <source>
        <dbReference type="Pfam" id="PF25213"/>
    </source>
</evidence>
<feature type="domain" description="Methanogenesis regulatory protein FilR1 middle" evidence="1">
    <location>
        <begin position="126"/>
        <end position="255"/>
    </location>
</feature>
<dbReference type="InterPro" id="IPR011991">
    <property type="entry name" value="ArsR-like_HTH"/>
</dbReference>